<dbReference type="Proteomes" id="UP000318585">
    <property type="component" value="Unassembled WGS sequence"/>
</dbReference>
<organism evidence="1 2">
    <name type="scientific">Flavobacterium franklandianum</name>
    <dbReference type="NCBI Taxonomy" id="2594430"/>
    <lineage>
        <taxon>Bacteria</taxon>
        <taxon>Pseudomonadati</taxon>
        <taxon>Bacteroidota</taxon>
        <taxon>Flavobacteriia</taxon>
        <taxon>Flavobacteriales</taxon>
        <taxon>Flavobacteriaceae</taxon>
        <taxon>Flavobacterium</taxon>
    </lineage>
</organism>
<evidence type="ECO:0000313" key="2">
    <source>
        <dbReference type="Proteomes" id="UP000318585"/>
    </source>
</evidence>
<reference evidence="1 2" key="1">
    <citation type="submission" date="2019-07" db="EMBL/GenBank/DDBJ databases">
        <title>Novel species of Flavobacterium.</title>
        <authorList>
            <person name="Liu Q."/>
            <person name="Xin Y.-H."/>
        </authorList>
    </citation>
    <scope>NUCLEOTIDE SEQUENCE [LARGE SCALE GENOMIC DNA]</scope>
    <source>
        <strain evidence="1 2">LB3P56</strain>
    </source>
</reference>
<dbReference type="EMBL" id="VJZR01000008">
    <property type="protein sequence ID" value="TRX20789.1"/>
    <property type="molecule type" value="Genomic_DNA"/>
</dbReference>
<sequence>MSVFNFKPTKSQIEIFEHHVAEILKIDFPEIREALELSSKIYSIQFSKKPSGICLSRAFNEEILRSQKNNFDLYGLKVFNKKRKEYEDITLFFRDNLLSLIEIEKPEKFHKTYDYTKMQIGELKTKPISFENLDTKIARDILKNVSKDKLNQLEIEDAIEIECNDNFYYTILNMENGNYIAVDKNEKVYRLNHEHLEKVKKISNNIDDFFDLYNGSKSNLIELLYKQTKTHSLYGNTN</sequence>
<gene>
    <name evidence="1" type="ORF">FNW17_10460</name>
</gene>
<dbReference type="RefSeq" id="WP_143390545.1">
    <property type="nucleotide sequence ID" value="NZ_VJZQ01000011.1"/>
</dbReference>
<protein>
    <submittedName>
        <fullName evidence="1">Uncharacterized protein</fullName>
    </submittedName>
</protein>
<proteinExistence type="predicted"/>
<name>A0A553CJW1_9FLAO</name>
<evidence type="ECO:0000313" key="1">
    <source>
        <dbReference type="EMBL" id="TRX20789.1"/>
    </source>
</evidence>
<keyword evidence="2" id="KW-1185">Reference proteome</keyword>
<dbReference type="AlphaFoldDB" id="A0A553CJW1"/>
<comment type="caution">
    <text evidence="1">The sequence shown here is derived from an EMBL/GenBank/DDBJ whole genome shotgun (WGS) entry which is preliminary data.</text>
</comment>
<accession>A0A553CJW1</accession>
<dbReference type="OrthoDB" id="665151at2"/>